<evidence type="ECO:0000256" key="1">
    <source>
        <dbReference type="SAM" id="MobiDB-lite"/>
    </source>
</evidence>
<organism evidence="3 4">
    <name type="scientific">Sphingomonas gilva</name>
    <dbReference type="NCBI Taxonomy" id="2305907"/>
    <lineage>
        <taxon>Bacteria</taxon>
        <taxon>Pseudomonadati</taxon>
        <taxon>Pseudomonadota</taxon>
        <taxon>Alphaproteobacteria</taxon>
        <taxon>Sphingomonadales</taxon>
        <taxon>Sphingomonadaceae</taxon>
        <taxon>Sphingomonas</taxon>
    </lineage>
</organism>
<keyword evidence="4" id="KW-1185">Reference proteome</keyword>
<feature type="compositionally biased region" description="Pro residues" evidence="1">
    <location>
        <begin position="101"/>
        <end position="115"/>
    </location>
</feature>
<feature type="region of interest" description="Disordered" evidence="1">
    <location>
        <begin position="154"/>
        <end position="224"/>
    </location>
</feature>
<feature type="compositionally biased region" description="Pro residues" evidence="1">
    <location>
        <begin position="157"/>
        <end position="176"/>
    </location>
</feature>
<evidence type="ECO:0000313" key="3">
    <source>
        <dbReference type="EMBL" id="RHW18459.1"/>
    </source>
</evidence>
<feature type="domain" description="Flagellar hook-length control protein-like C-terminal" evidence="2">
    <location>
        <begin position="244"/>
        <end position="320"/>
    </location>
</feature>
<dbReference type="InterPro" id="IPR021136">
    <property type="entry name" value="Flagellar_hook_control-like_C"/>
</dbReference>
<dbReference type="AlphaFoldDB" id="A0A396RPZ0"/>
<accession>A0A396RPZ0</accession>
<keyword evidence="3" id="KW-0966">Cell projection</keyword>
<keyword evidence="3" id="KW-0282">Flagellum</keyword>
<proteinExistence type="predicted"/>
<dbReference type="EMBL" id="QWLV01000002">
    <property type="protein sequence ID" value="RHW18459.1"/>
    <property type="molecule type" value="Genomic_DNA"/>
</dbReference>
<evidence type="ECO:0000313" key="4">
    <source>
        <dbReference type="Proteomes" id="UP000266693"/>
    </source>
</evidence>
<dbReference type="Proteomes" id="UP000266693">
    <property type="component" value="Unassembled WGS sequence"/>
</dbReference>
<feature type="compositionally biased region" description="Polar residues" evidence="1">
    <location>
        <begin position="76"/>
        <end position="87"/>
    </location>
</feature>
<protein>
    <submittedName>
        <fullName evidence="3">Flagellar hook-length control protein FliK</fullName>
    </submittedName>
</protein>
<gene>
    <name evidence="3" type="ORF">D1610_08415</name>
</gene>
<dbReference type="CDD" id="cd17470">
    <property type="entry name" value="T3SS_Flik_C"/>
    <property type="match status" value="1"/>
</dbReference>
<evidence type="ECO:0000259" key="2">
    <source>
        <dbReference type="Pfam" id="PF02120"/>
    </source>
</evidence>
<dbReference type="Pfam" id="PF02120">
    <property type="entry name" value="Flg_hook"/>
    <property type="match status" value="1"/>
</dbReference>
<sequence length="356" mass="36558">MMPVAPLPNLPFQLPVPPVAPVTLDFTALIQGEAVPAPMTAPVPAQAPAPVPVFIEKSIAHPAQVSLPEPDAAQPDQATLPTESDQTALPAPPSILAMLQPAPPAPVSTPTPGVPPSAAAGSPPVPAPIAPPVSVVPAIQSLPIQPDAPRLVRAAPMLPPSPVPLPTAEPAPPADPTPQEAPSSTPPVESALSGVLPAAPDPQPAPAVAPQSRAAGVDAQPQAPIDTADPRWIARLADEIARTAGDDGRARFRLNPEALGSMEVTVRHTAEGVSVRFEVESEQTRALIAHVEHRLQAEARANGLRIAETQVDLAGQHQQQGGRERPAEQPLVAIRAAVDTDPIQSGGETVASARYA</sequence>
<reference evidence="3 4" key="1">
    <citation type="submission" date="2018-08" db="EMBL/GenBank/DDBJ databases">
        <title>The multiple taxonomic identification of Sphingomonas gilva.</title>
        <authorList>
            <person name="Zhu D."/>
            <person name="Zheng S."/>
        </authorList>
    </citation>
    <scope>NUCLEOTIDE SEQUENCE [LARGE SCALE GENOMIC DNA]</scope>
    <source>
        <strain evidence="3 4">ZDH117</strain>
    </source>
</reference>
<name>A0A396RPZ0_9SPHN</name>
<feature type="region of interest" description="Disordered" evidence="1">
    <location>
        <begin position="67"/>
        <end position="125"/>
    </location>
</feature>
<comment type="caution">
    <text evidence="3">The sequence shown here is derived from an EMBL/GenBank/DDBJ whole genome shotgun (WGS) entry which is preliminary data.</text>
</comment>
<keyword evidence="3" id="KW-0969">Cilium</keyword>
<dbReference type="PRINTS" id="PR01217">
    <property type="entry name" value="PRICHEXTENSN"/>
</dbReference>
<dbReference type="InterPro" id="IPR038610">
    <property type="entry name" value="FliK-like_C_sf"/>
</dbReference>
<dbReference type="Gene3D" id="3.30.750.140">
    <property type="match status" value="1"/>
</dbReference>